<dbReference type="RefSeq" id="WP_145642361.1">
    <property type="nucleotide sequence ID" value="NZ_VIWP01000011.1"/>
</dbReference>
<sequence>MTRKMVPTLMEGIDGEEVIRAPFVLHRVSTFPIIVFATELAQGGYAERWTLEMESLLAKRAPFVILIPSCERPESREDWARRVIWMKENKPGLSLYCKGVISIEPDRRLRADLERRVSGSKRMFGVSQHVVESEENAVDLARHLLSKRSVAAEALRILALKQIYEY</sequence>
<comment type="caution">
    <text evidence="1">The sequence shown here is derived from an EMBL/GenBank/DDBJ whole genome shotgun (WGS) entry which is preliminary data.</text>
</comment>
<dbReference type="OrthoDB" id="8905727at2"/>
<evidence type="ECO:0000313" key="1">
    <source>
        <dbReference type="EMBL" id="TWF47551.1"/>
    </source>
</evidence>
<dbReference type="Proteomes" id="UP000320653">
    <property type="component" value="Unassembled WGS sequence"/>
</dbReference>
<keyword evidence="2" id="KW-1185">Reference proteome</keyword>
<reference evidence="1 2" key="1">
    <citation type="submission" date="2019-06" db="EMBL/GenBank/DDBJ databases">
        <title>Sorghum-associated microbial communities from plants grown in Nebraska, USA.</title>
        <authorList>
            <person name="Schachtman D."/>
        </authorList>
    </citation>
    <scope>NUCLEOTIDE SEQUENCE [LARGE SCALE GENOMIC DNA]</scope>
    <source>
        <strain evidence="1 2">1225</strain>
    </source>
</reference>
<dbReference type="AlphaFoldDB" id="A0A561QB31"/>
<proteinExistence type="predicted"/>
<name>A0A561QB31_9HYPH</name>
<accession>A0A561QB31</accession>
<gene>
    <name evidence="1" type="ORF">FHW37_11154</name>
</gene>
<dbReference type="EMBL" id="VIWP01000011">
    <property type="protein sequence ID" value="TWF47551.1"/>
    <property type="molecule type" value="Genomic_DNA"/>
</dbReference>
<evidence type="ECO:0000313" key="2">
    <source>
        <dbReference type="Proteomes" id="UP000320653"/>
    </source>
</evidence>
<organism evidence="1 2">
    <name type="scientific">Neorhizobium alkalisoli</name>
    <dbReference type="NCBI Taxonomy" id="528178"/>
    <lineage>
        <taxon>Bacteria</taxon>
        <taxon>Pseudomonadati</taxon>
        <taxon>Pseudomonadota</taxon>
        <taxon>Alphaproteobacteria</taxon>
        <taxon>Hyphomicrobiales</taxon>
        <taxon>Rhizobiaceae</taxon>
        <taxon>Rhizobium/Agrobacterium group</taxon>
        <taxon>Neorhizobium</taxon>
    </lineage>
</organism>
<protein>
    <submittedName>
        <fullName evidence="1">Uncharacterized protein</fullName>
    </submittedName>
</protein>